<feature type="compositionally biased region" description="Basic and acidic residues" evidence="15">
    <location>
        <begin position="501"/>
        <end position="537"/>
    </location>
</feature>
<dbReference type="InterPro" id="IPR050327">
    <property type="entry name" value="Proton-linked_MCT"/>
</dbReference>
<reference evidence="18" key="3">
    <citation type="submission" date="2025-09" db="UniProtKB">
        <authorList>
            <consortium name="Ensembl"/>
        </authorList>
    </citation>
    <scope>IDENTIFICATION</scope>
</reference>
<evidence type="ECO:0000256" key="1">
    <source>
        <dbReference type="ARBA" id="ARBA00004554"/>
    </source>
</evidence>
<dbReference type="RefSeq" id="XP_028579027.1">
    <property type="nucleotide sequence ID" value="XM_028723194.1"/>
</dbReference>
<evidence type="ECO:0000256" key="15">
    <source>
        <dbReference type="SAM" id="MobiDB-lite"/>
    </source>
</evidence>
<dbReference type="AlphaFoldDB" id="A0A670HZE7"/>
<evidence type="ECO:0000256" key="13">
    <source>
        <dbReference type="ARBA" id="ARBA00073865"/>
    </source>
</evidence>
<evidence type="ECO:0000256" key="9">
    <source>
        <dbReference type="ARBA" id="ARBA00050518"/>
    </source>
</evidence>
<dbReference type="InterPro" id="IPR036259">
    <property type="entry name" value="MFS_trans_sf"/>
</dbReference>
<dbReference type="GO" id="GO:0005302">
    <property type="term" value="F:L-tyrosine transmembrane transporter activity"/>
    <property type="evidence" value="ECO:0007669"/>
    <property type="project" value="Ensembl"/>
</dbReference>
<evidence type="ECO:0000313" key="18">
    <source>
        <dbReference type="Ensembl" id="ENSPMRP00000004996.1"/>
    </source>
</evidence>
<comment type="similarity">
    <text evidence="2">Belongs to the major facilitator superfamily. Monocarboxylate porter (TC 2.A.1.13) family.</text>
</comment>
<feature type="region of interest" description="Disordered" evidence="15">
    <location>
        <begin position="498"/>
        <end position="537"/>
    </location>
</feature>
<dbReference type="InterPro" id="IPR011701">
    <property type="entry name" value="MFS"/>
</dbReference>
<gene>
    <name evidence="18" type="primary">SLC16A10</name>
</gene>
<evidence type="ECO:0000256" key="6">
    <source>
        <dbReference type="ARBA" id="ARBA00023136"/>
    </source>
</evidence>
<feature type="transmembrane region" description="Helical" evidence="16">
    <location>
        <begin position="471"/>
        <end position="493"/>
    </location>
</feature>
<dbReference type="OrthoDB" id="6499973at2759"/>
<keyword evidence="4 16" id="KW-0812">Transmembrane</keyword>
<dbReference type="GO" id="GO:0030054">
    <property type="term" value="C:cell junction"/>
    <property type="evidence" value="ECO:0007669"/>
    <property type="project" value="Ensembl"/>
</dbReference>
<dbReference type="OMA" id="LSYRIWA"/>
<evidence type="ECO:0000256" key="3">
    <source>
        <dbReference type="ARBA" id="ARBA00022475"/>
    </source>
</evidence>
<dbReference type="GO" id="GO:0015349">
    <property type="term" value="F:thyroid hormone transmembrane transporter activity"/>
    <property type="evidence" value="ECO:0007669"/>
    <property type="project" value="Ensembl"/>
</dbReference>
<feature type="transmembrane region" description="Helical" evidence="16">
    <location>
        <begin position="314"/>
        <end position="331"/>
    </location>
</feature>
<dbReference type="CTD" id="117247"/>
<dbReference type="SUPFAM" id="SSF103473">
    <property type="entry name" value="MFS general substrate transporter"/>
    <property type="match status" value="1"/>
</dbReference>
<evidence type="ECO:0000259" key="17">
    <source>
        <dbReference type="PROSITE" id="PS50850"/>
    </source>
</evidence>
<dbReference type="GO" id="GO:0015196">
    <property type="term" value="F:L-tryptophan transmembrane transporter activity"/>
    <property type="evidence" value="ECO:0007669"/>
    <property type="project" value="Ensembl"/>
</dbReference>
<evidence type="ECO:0000313" key="19">
    <source>
        <dbReference type="Proteomes" id="UP000472272"/>
    </source>
</evidence>
<feature type="transmembrane region" description="Helical" evidence="16">
    <location>
        <begin position="227"/>
        <end position="249"/>
    </location>
</feature>
<dbReference type="Pfam" id="PF07690">
    <property type="entry name" value="MFS_1"/>
    <property type="match status" value="1"/>
</dbReference>
<name>A0A670HZE7_PODMU</name>
<dbReference type="GeneID" id="114594051"/>
<keyword evidence="3" id="KW-1003">Cell membrane</keyword>
<comment type="catalytic activity">
    <reaction evidence="11">
        <text>L-phenylalanine(in) = L-phenylalanine(out)</text>
        <dbReference type="Rhea" id="RHEA:27950"/>
        <dbReference type="ChEBI" id="CHEBI:58095"/>
    </reaction>
    <physiologicalReaction direction="left-to-right" evidence="11">
        <dbReference type="Rhea" id="RHEA:27951"/>
    </physiologicalReaction>
    <physiologicalReaction direction="right-to-left" evidence="11">
        <dbReference type="Rhea" id="RHEA:27952"/>
    </physiologicalReaction>
</comment>
<comment type="catalytic activity">
    <reaction evidence="7">
        <text>L-tryptophan(in) = L-tryptophan(out)</text>
        <dbReference type="Rhea" id="RHEA:70947"/>
        <dbReference type="ChEBI" id="CHEBI:57912"/>
    </reaction>
    <physiologicalReaction direction="left-to-right" evidence="7">
        <dbReference type="Rhea" id="RHEA:70948"/>
    </physiologicalReaction>
    <physiologicalReaction direction="right-to-left" evidence="7">
        <dbReference type="Rhea" id="RHEA:70949"/>
    </physiologicalReaction>
</comment>
<feature type="transmembrane region" description="Helical" evidence="16">
    <location>
        <begin position="197"/>
        <end position="220"/>
    </location>
</feature>
<dbReference type="Proteomes" id="UP000472272">
    <property type="component" value="Chromosome 3"/>
</dbReference>
<evidence type="ECO:0000256" key="10">
    <source>
        <dbReference type="ARBA" id="ARBA00051690"/>
    </source>
</evidence>
<evidence type="ECO:0000256" key="8">
    <source>
        <dbReference type="ARBA" id="ARBA00050480"/>
    </source>
</evidence>
<feature type="transmembrane region" description="Helical" evidence="16">
    <location>
        <begin position="143"/>
        <end position="165"/>
    </location>
</feature>
<feature type="transmembrane region" description="Helical" evidence="16">
    <location>
        <begin position="441"/>
        <end position="459"/>
    </location>
</feature>
<feature type="transmembrane region" description="Helical" evidence="16">
    <location>
        <begin position="172"/>
        <end position="191"/>
    </location>
</feature>
<evidence type="ECO:0000256" key="5">
    <source>
        <dbReference type="ARBA" id="ARBA00022989"/>
    </source>
</evidence>
<evidence type="ECO:0000256" key="14">
    <source>
        <dbReference type="ARBA" id="ARBA00078724"/>
    </source>
</evidence>
<dbReference type="FunFam" id="1.20.1250.20:FF:001016">
    <property type="entry name" value="Solute carrier family 16 member 2"/>
    <property type="match status" value="1"/>
</dbReference>
<dbReference type="GeneTree" id="ENSGT00940000157966"/>
<dbReference type="GO" id="GO:0070460">
    <property type="term" value="P:thyroid-stimulating hormone secretion"/>
    <property type="evidence" value="ECO:0007669"/>
    <property type="project" value="Ensembl"/>
</dbReference>
<dbReference type="Ensembl" id="ENSPMRT00000005325.1">
    <property type="protein sequence ID" value="ENSPMRP00000004996.1"/>
    <property type="gene ID" value="ENSPMRG00000003435.1"/>
</dbReference>
<organism evidence="18 19">
    <name type="scientific">Podarcis muralis</name>
    <name type="common">Wall lizard</name>
    <name type="synonym">Lacerta muralis</name>
    <dbReference type="NCBI Taxonomy" id="64176"/>
    <lineage>
        <taxon>Eukaryota</taxon>
        <taxon>Metazoa</taxon>
        <taxon>Chordata</taxon>
        <taxon>Craniata</taxon>
        <taxon>Vertebrata</taxon>
        <taxon>Euteleostomi</taxon>
        <taxon>Lepidosauria</taxon>
        <taxon>Squamata</taxon>
        <taxon>Bifurcata</taxon>
        <taxon>Unidentata</taxon>
        <taxon>Episquamata</taxon>
        <taxon>Laterata</taxon>
        <taxon>Lacertibaenia</taxon>
        <taxon>Lacertidae</taxon>
        <taxon>Podarcis</taxon>
    </lineage>
</organism>
<comment type="catalytic activity">
    <reaction evidence="9">
        <text>L-tyrosine(in) = L-tyrosine(out)</text>
        <dbReference type="Rhea" id="RHEA:68572"/>
        <dbReference type="ChEBI" id="CHEBI:58315"/>
    </reaction>
    <physiologicalReaction direction="left-to-right" evidence="9">
        <dbReference type="Rhea" id="RHEA:68573"/>
    </physiologicalReaction>
    <physiologicalReaction direction="right-to-left" evidence="9">
        <dbReference type="Rhea" id="RHEA:68574"/>
    </physiologicalReaction>
</comment>
<proteinExistence type="inferred from homology"/>
<dbReference type="GO" id="GO:0015192">
    <property type="term" value="F:L-phenylalanine transmembrane transporter activity"/>
    <property type="evidence" value="ECO:0007669"/>
    <property type="project" value="Ensembl"/>
</dbReference>
<feature type="transmembrane region" description="Helical" evidence="16">
    <location>
        <begin position="405"/>
        <end position="429"/>
    </location>
</feature>
<dbReference type="Gene3D" id="1.20.1250.20">
    <property type="entry name" value="MFS general substrate transporter like domains"/>
    <property type="match status" value="2"/>
</dbReference>
<protein>
    <recommendedName>
        <fullName evidence="13">Monocarboxylate transporter 10</fullName>
    </recommendedName>
    <alternativeName>
        <fullName evidence="14">Solute carrier family 16 member 10</fullName>
    </alternativeName>
</protein>
<feature type="transmembrane region" description="Helical" evidence="16">
    <location>
        <begin position="380"/>
        <end position="399"/>
    </location>
</feature>
<evidence type="ECO:0000256" key="4">
    <source>
        <dbReference type="ARBA" id="ARBA00022692"/>
    </source>
</evidence>
<reference evidence="18 19" key="1">
    <citation type="journal article" date="2019" name="Proc. Natl. Acad. Sci. U.S.A.">
        <title>Regulatory changes in pterin and carotenoid genes underlie balanced color polymorphisms in the wall lizard.</title>
        <authorList>
            <person name="Andrade P."/>
            <person name="Pinho C."/>
            <person name="Perez I de Lanuza G."/>
            <person name="Afonso S."/>
            <person name="Brejcha J."/>
            <person name="Rubin C.J."/>
            <person name="Wallerman O."/>
            <person name="Pereira P."/>
            <person name="Sabatino S.J."/>
            <person name="Bellati A."/>
            <person name="Pellitteri-Rosa D."/>
            <person name="Bosakova Z."/>
            <person name="Bunikis I."/>
            <person name="Carretero M.A."/>
            <person name="Feiner N."/>
            <person name="Marsik P."/>
            <person name="Pauperio F."/>
            <person name="Salvi D."/>
            <person name="Soler L."/>
            <person name="While G.M."/>
            <person name="Uller T."/>
            <person name="Font E."/>
            <person name="Andersson L."/>
            <person name="Carneiro M."/>
        </authorList>
    </citation>
    <scope>NUCLEOTIDE SEQUENCE</scope>
</reference>
<dbReference type="PANTHER" id="PTHR11360:SF119">
    <property type="entry name" value="MONOCARBOXYLATE TRANSPORTER 10"/>
    <property type="match status" value="1"/>
</dbReference>
<comment type="catalytic activity">
    <reaction evidence="8">
        <text>3,3',5-triiodo-L-thyronine(out) = 3,3',5-triiodo-L-thyronine(in)</text>
        <dbReference type="Rhea" id="RHEA:71811"/>
        <dbReference type="ChEBI" id="CHEBI:533015"/>
    </reaction>
    <physiologicalReaction direction="left-to-right" evidence="8">
        <dbReference type="Rhea" id="RHEA:71812"/>
    </physiologicalReaction>
    <physiologicalReaction direction="right-to-left" evidence="8">
        <dbReference type="Rhea" id="RHEA:71813"/>
    </physiologicalReaction>
</comment>
<feature type="transmembrane region" description="Helical" evidence="16">
    <location>
        <begin position="261"/>
        <end position="279"/>
    </location>
</feature>
<keyword evidence="5 16" id="KW-1133">Transmembrane helix</keyword>
<feature type="region of interest" description="Disordered" evidence="15">
    <location>
        <begin position="1"/>
        <end position="91"/>
    </location>
</feature>
<comment type="function">
    <text evidence="12">Sodium- and proton-independent thyroid hormones and aromatic acids transporter. Mediates both uptake and efflux of 3,5,3'-triiodothyronine (T3) and 3,5,3',5'-tetraiodothyronine (T4) with high affinity, suggesting a role in the homeostasis of thyroid hormone levels. Responsible for low affinity bidirectional transport of the aromatic amino acids, such as phenylalanine, tyrosine, tryptophan and L-3,4-dihydroxyphenylalanine (L-dopa). Plays an important role in homeostasis of aromatic amino acids.</text>
</comment>
<evidence type="ECO:0000256" key="2">
    <source>
        <dbReference type="ARBA" id="ARBA00006727"/>
    </source>
</evidence>
<dbReference type="KEGG" id="pmua:114594051"/>
<dbReference type="GO" id="GO:0006590">
    <property type="term" value="P:thyroid hormone generation"/>
    <property type="evidence" value="ECO:0007669"/>
    <property type="project" value="Ensembl"/>
</dbReference>
<evidence type="ECO:0000256" key="7">
    <source>
        <dbReference type="ARBA" id="ARBA00050278"/>
    </source>
</evidence>
<sequence>MSPVSEEVGAGDGCPPAAPVAPLEGGEALGDEPKQENGGEWCSHQTLLSSLEAAAGEPPPVTAFAAAGSPPEKKLQKPPTPPPKGGEAPFEPPEGGWGWVVMLASMWCNGAVFGIQNSCGVLFKAMLKEFGDPNDPQLTFKTAWVGSLSMGMIFFCSPIVSVFTNLFGCRKVAVVGAAVALVGLLSSSFVSSLGPLYFTYGILFGCGCSFTYQPSLVILGHYFKKRLGLVNGIVTAGSSLFTVTLPFLLTVLIDSVGLYNTFRILCIFVFVLFLAGFTYKPLIPSAKENGEKSKSTFPPAKNIFNFSIFKIKSYLIWAIGIPAALFGYFIPYVHLLHHVKERIGEHVPDETLLLCLGITSGVGRLIFGRIADYIPGARKVYLQVISFFFIGLMSMMIPLCDSFGSLIAVCLFMGLFDGCFISIMAPIAFELVGAQYVSQAIGFLLGFMSVPMIVGPPVAGILKDHLGTYDVAFYLAGVPPMIGGAVLCFIPWVHEKKKPKEKASPMDGKTMEKMLEIKSTSEPDSYEKPRKEPESVI</sequence>
<accession>A0A670HZE7</accession>
<comment type="catalytic activity">
    <reaction evidence="10">
        <text>L-thyroxine(out) = L-thyroxine(in)</text>
        <dbReference type="Rhea" id="RHEA:71819"/>
        <dbReference type="ChEBI" id="CHEBI:58448"/>
    </reaction>
    <physiologicalReaction direction="left-to-right" evidence="10">
        <dbReference type="Rhea" id="RHEA:71820"/>
    </physiologicalReaction>
    <physiologicalReaction direction="right-to-left" evidence="10">
        <dbReference type="Rhea" id="RHEA:71821"/>
    </physiologicalReaction>
</comment>
<comment type="subcellular location">
    <subcellularLocation>
        <location evidence="1">Basolateral cell membrane</location>
        <topology evidence="1">Multi-pass membrane protein</topology>
    </subcellularLocation>
</comment>
<keyword evidence="19" id="KW-1185">Reference proteome</keyword>
<evidence type="ECO:0000256" key="16">
    <source>
        <dbReference type="SAM" id="Phobius"/>
    </source>
</evidence>
<evidence type="ECO:0000256" key="11">
    <source>
        <dbReference type="ARBA" id="ARBA00052346"/>
    </source>
</evidence>
<reference evidence="18" key="2">
    <citation type="submission" date="2025-08" db="UniProtKB">
        <authorList>
            <consortium name="Ensembl"/>
        </authorList>
    </citation>
    <scope>IDENTIFICATION</scope>
</reference>
<feature type="transmembrane region" description="Helical" evidence="16">
    <location>
        <begin position="351"/>
        <end position="368"/>
    </location>
</feature>
<evidence type="ECO:0000256" key="12">
    <source>
        <dbReference type="ARBA" id="ARBA00058829"/>
    </source>
</evidence>
<keyword evidence="6 16" id="KW-0472">Membrane</keyword>
<dbReference type="InterPro" id="IPR020846">
    <property type="entry name" value="MFS_dom"/>
</dbReference>
<dbReference type="PROSITE" id="PS50850">
    <property type="entry name" value="MFS"/>
    <property type="match status" value="1"/>
</dbReference>
<dbReference type="GO" id="GO:0016323">
    <property type="term" value="C:basolateral plasma membrane"/>
    <property type="evidence" value="ECO:0007669"/>
    <property type="project" value="UniProtKB-SubCell"/>
</dbReference>
<feature type="domain" description="Major facilitator superfamily (MFS) profile" evidence="17">
    <location>
        <begin position="264"/>
        <end position="537"/>
    </location>
</feature>
<dbReference type="PANTHER" id="PTHR11360">
    <property type="entry name" value="MONOCARBOXYLATE TRANSPORTER"/>
    <property type="match status" value="1"/>
</dbReference>